<accession>A0AAW0SZR6</accession>
<dbReference type="PANTHER" id="PTHR18945">
    <property type="entry name" value="NEUROTRANSMITTER GATED ION CHANNEL"/>
    <property type="match status" value="1"/>
</dbReference>
<dbReference type="SUPFAM" id="SSF63712">
    <property type="entry name" value="Nicotinic receptor ligand binding domain-like"/>
    <property type="match status" value="1"/>
</dbReference>
<evidence type="ECO:0000313" key="14">
    <source>
        <dbReference type="EMBL" id="KAK8380427.1"/>
    </source>
</evidence>
<feature type="transmembrane region" description="Helical" evidence="11">
    <location>
        <begin position="153"/>
        <end position="176"/>
    </location>
</feature>
<dbReference type="Proteomes" id="UP001487740">
    <property type="component" value="Unassembled WGS sequence"/>
</dbReference>
<dbReference type="GO" id="GO:0099095">
    <property type="term" value="F:ligand-gated monoatomic anion channel activity"/>
    <property type="evidence" value="ECO:0007669"/>
    <property type="project" value="UniProtKB-ARBA"/>
</dbReference>
<keyword evidence="4" id="KW-1003">Cell membrane</keyword>
<evidence type="ECO:0000259" key="12">
    <source>
        <dbReference type="Pfam" id="PF02931"/>
    </source>
</evidence>
<dbReference type="GO" id="GO:0005254">
    <property type="term" value="F:chloride channel activity"/>
    <property type="evidence" value="ECO:0007669"/>
    <property type="project" value="UniProtKB-ARBA"/>
</dbReference>
<keyword evidence="15" id="KW-1185">Reference proteome</keyword>
<feature type="domain" description="Neurotransmitter-gated ion-channel ligand-binding" evidence="12">
    <location>
        <begin position="3"/>
        <end position="62"/>
    </location>
</feature>
<name>A0AAW0SZR6_SCYPA</name>
<dbReference type="InterPro" id="IPR006028">
    <property type="entry name" value="GABAA/Glycine_rcpt"/>
</dbReference>
<gene>
    <name evidence="14" type="ORF">O3P69_016778</name>
</gene>
<evidence type="ECO:0000256" key="5">
    <source>
        <dbReference type="ARBA" id="ARBA00022692"/>
    </source>
</evidence>
<dbReference type="Gene3D" id="1.20.58.390">
    <property type="entry name" value="Neurotransmitter-gated ion-channel transmembrane domain"/>
    <property type="match status" value="1"/>
</dbReference>
<evidence type="ECO:0000256" key="3">
    <source>
        <dbReference type="ARBA" id="ARBA00022448"/>
    </source>
</evidence>
<feature type="transmembrane region" description="Helical" evidence="11">
    <location>
        <begin position="88"/>
        <end position="110"/>
    </location>
</feature>
<comment type="caution">
    <text evidence="14">The sequence shown here is derived from an EMBL/GenBank/DDBJ whole genome shotgun (WGS) entry which is preliminary data.</text>
</comment>
<evidence type="ECO:0000256" key="10">
    <source>
        <dbReference type="ARBA" id="ARBA00023303"/>
    </source>
</evidence>
<dbReference type="PRINTS" id="PR00253">
    <property type="entry name" value="GABAARECEPTR"/>
</dbReference>
<keyword evidence="6" id="KW-0732">Signal</keyword>
<feature type="domain" description="Neurotransmitter-gated ion-channel transmembrane" evidence="13">
    <location>
        <begin position="96"/>
        <end position="179"/>
    </location>
</feature>
<keyword evidence="3" id="KW-0813">Transport</keyword>
<feature type="transmembrane region" description="Helical" evidence="11">
    <location>
        <begin position="242"/>
        <end position="261"/>
    </location>
</feature>
<organism evidence="14 15">
    <name type="scientific">Scylla paramamosain</name>
    <name type="common">Mud crab</name>
    <dbReference type="NCBI Taxonomy" id="85552"/>
    <lineage>
        <taxon>Eukaryota</taxon>
        <taxon>Metazoa</taxon>
        <taxon>Ecdysozoa</taxon>
        <taxon>Arthropoda</taxon>
        <taxon>Crustacea</taxon>
        <taxon>Multicrustacea</taxon>
        <taxon>Malacostraca</taxon>
        <taxon>Eumalacostraca</taxon>
        <taxon>Eucarida</taxon>
        <taxon>Decapoda</taxon>
        <taxon>Pleocyemata</taxon>
        <taxon>Brachyura</taxon>
        <taxon>Eubrachyura</taxon>
        <taxon>Portunoidea</taxon>
        <taxon>Portunidae</taxon>
        <taxon>Portuninae</taxon>
        <taxon>Scylla</taxon>
    </lineage>
</organism>
<reference evidence="14 15" key="1">
    <citation type="submission" date="2023-03" db="EMBL/GenBank/DDBJ databases">
        <title>High-quality genome of Scylla paramamosain provides insights in environmental adaptation.</title>
        <authorList>
            <person name="Zhang L."/>
        </authorList>
    </citation>
    <scope>NUCLEOTIDE SEQUENCE [LARGE SCALE GENOMIC DNA]</scope>
    <source>
        <strain evidence="14">LZ_2023a</strain>
        <tissue evidence="14">Muscle</tissue>
    </source>
</reference>
<dbReference type="SUPFAM" id="SSF90112">
    <property type="entry name" value="Neurotransmitter-gated ion-channel transmembrane pore"/>
    <property type="match status" value="1"/>
</dbReference>
<dbReference type="EMBL" id="JARAKH010000042">
    <property type="protein sequence ID" value="KAK8380427.1"/>
    <property type="molecule type" value="Genomic_DNA"/>
</dbReference>
<evidence type="ECO:0000256" key="9">
    <source>
        <dbReference type="ARBA" id="ARBA00023136"/>
    </source>
</evidence>
<evidence type="ECO:0000256" key="4">
    <source>
        <dbReference type="ARBA" id="ARBA00022475"/>
    </source>
</evidence>
<dbReference type="InterPro" id="IPR038050">
    <property type="entry name" value="Neuro_actylchol_rec"/>
</dbReference>
<dbReference type="InterPro" id="IPR006029">
    <property type="entry name" value="Neurotrans-gated_channel_TM"/>
</dbReference>
<keyword evidence="9 11" id="KW-0472">Membrane</keyword>
<dbReference type="GO" id="GO:0004888">
    <property type="term" value="F:transmembrane signaling receptor activity"/>
    <property type="evidence" value="ECO:0007669"/>
    <property type="project" value="InterPro"/>
</dbReference>
<evidence type="ECO:0000259" key="13">
    <source>
        <dbReference type="Pfam" id="PF02932"/>
    </source>
</evidence>
<evidence type="ECO:0000256" key="7">
    <source>
        <dbReference type="ARBA" id="ARBA00022989"/>
    </source>
</evidence>
<evidence type="ECO:0000313" key="15">
    <source>
        <dbReference type="Proteomes" id="UP001487740"/>
    </source>
</evidence>
<dbReference type="AlphaFoldDB" id="A0AAW0SZR6"/>
<dbReference type="InterPro" id="IPR018000">
    <property type="entry name" value="Neurotransmitter_ion_chnl_CS"/>
</dbReference>
<keyword evidence="10" id="KW-0407">Ion channel</keyword>
<proteinExistence type="predicted"/>
<evidence type="ECO:0000256" key="6">
    <source>
        <dbReference type="ARBA" id="ARBA00022729"/>
    </source>
</evidence>
<dbReference type="InterPro" id="IPR036719">
    <property type="entry name" value="Neuro-gated_channel_TM_sf"/>
</dbReference>
<evidence type="ECO:0000256" key="11">
    <source>
        <dbReference type="SAM" id="Phobius"/>
    </source>
</evidence>
<dbReference type="GO" id="GO:0005230">
    <property type="term" value="F:extracellular ligand-gated monoatomic ion channel activity"/>
    <property type="evidence" value="ECO:0007669"/>
    <property type="project" value="InterPro"/>
</dbReference>
<dbReference type="Gene3D" id="2.70.170.10">
    <property type="entry name" value="Neurotransmitter-gated ion-channel ligand-binding domain"/>
    <property type="match status" value="1"/>
</dbReference>
<dbReference type="Pfam" id="PF02932">
    <property type="entry name" value="Neur_chan_memb"/>
    <property type="match status" value="1"/>
</dbReference>
<evidence type="ECO:0000256" key="2">
    <source>
        <dbReference type="ARBA" id="ARBA00004236"/>
    </source>
</evidence>
<feature type="non-terminal residue" evidence="14">
    <location>
        <position position="1"/>
    </location>
</feature>
<dbReference type="PROSITE" id="PS00236">
    <property type="entry name" value="NEUROTR_ION_CHANNEL"/>
    <property type="match status" value="1"/>
</dbReference>
<dbReference type="Pfam" id="PF02931">
    <property type="entry name" value="Neur_chan_LBD"/>
    <property type="match status" value="1"/>
</dbReference>
<evidence type="ECO:0000256" key="1">
    <source>
        <dbReference type="ARBA" id="ARBA00004141"/>
    </source>
</evidence>
<dbReference type="GO" id="GO:0005886">
    <property type="term" value="C:plasma membrane"/>
    <property type="evidence" value="ECO:0007669"/>
    <property type="project" value="UniProtKB-SubCell"/>
</dbReference>
<dbReference type="InterPro" id="IPR006202">
    <property type="entry name" value="Neur_chan_lig-bd"/>
</dbReference>
<keyword evidence="7 11" id="KW-1133">Transmembrane helix</keyword>
<comment type="subcellular location">
    <subcellularLocation>
        <location evidence="2">Cell membrane</location>
    </subcellularLocation>
    <subcellularLocation>
        <location evidence="1">Membrane</location>
        <topology evidence="1">Multi-pass membrane protein</topology>
    </subcellularLocation>
</comment>
<sequence length="267" mass="30755">LKLTFACMMELSRFPLDVQVCTMEIGSFSKTTQELSLSWKSGEPIKIYRGLKMPQFNIIDNETDRCHEDFQIGNYSCLRALITLERNIGFHLVQSYLPSILIVVISWMGFWMDTDSVPARTCLGVTTLLTVSNQASETQLKIPQVSYIKALDIWMGVCTAFIFAALLEFTVVNYYWRKRVSVPYRNPCRPKTTSDSWMELMPNGRLADQTSQASPAMEAAEFTISQADARFYRLLACRIDEVSRYLFPAAFLVFNLAYWSYYMSHRH</sequence>
<keyword evidence="8" id="KW-0406">Ion transport</keyword>
<dbReference type="CDD" id="cd19049">
    <property type="entry name" value="LGIC_TM_anion"/>
    <property type="match status" value="1"/>
</dbReference>
<keyword evidence="5 11" id="KW-0812">Transmembrane</keyword>
<dbReference type="InterPro" id="IPR036734">
    <property type="entry name" value="Neur_chan_lig-bd_sf"/>
</dbReference>
<evidence type="ECO:0000256" key="8">
    <source>
        <dbReference type="ARBA" id="ARBA00023065"/>
    </source>
</evidence>
<protein>
    <submittedName>
        <fullName evidence="14">Uncharacterized protein</fullName>
    </submittedName>
</protein>
<dbReference type="InterPro" id="IPR006201">
    <property type="entry name" value="Neur_channel"/>
</dbReference>